<dbReference type="InterPro" id="IPR052202">
    <property type="entry name" value="Yeast_MetPath_Reg"/>
</dbReference>
<dbReference type="RefSeq" id="XP_066803802.1">
    <property type="nucleotide sequence ID" value="XM_066946301.1"/>
</dbReference>
<evidence type="ECO:0000256" key="3">
    <source>
        <dbReference type="ARBA" id="ARBA00022833"/>
    </source>
</evidence>
<dbReference type="SMART" id="SM00906">
    <property type="entry name" value="Fungal_trans"/>
    <property type="match status" value="1"/>
</dbReference>
<feature type="domain" description="Xylanolytic transcriptional activator regulatory" evidence="9">
    <location>
        <begin position="268"/>
        <end position="343"/>
    </location>
</feature>
<feature type="region of interest" description="Disordered" evidence="8">
    <location>
        <begin position="96"/>
        <end position="145"/>
    </location>
</feature>
<evidence type="ECO:0000256" key="1">
    <source>
        <dbReference type="ARBA" id="ARBA00004123"/>
    </source>
</evidence>
<keyword evidence="4" id="KW-0805">Transcription regulation</keyword>
<name>A0AAW0YTG0_9TREE</name>
<dbReference type="GO" id="GO:0043565">
    <property type="term" value="F:sequence-specific DNA binding"/>
    <property type="evidence" value="ECO:0007669"/>
    <property type="project" value="TreeGrafter"/>
</dbReference>
<accession>A0AAW0YTG0</accession>
<evidence type="ECO:0000256" key="7">
    <source>
        <dbReference type="ARBA" id="ARBA00023242"/>
    </source>
</evidence>
<dbReference type="PANTHER" id="PTHR47782">
    <property type="entry name" value="ZN(II)2CYS6 TRANSCRIPTION FACTOR (EUROFUNG)-RELATED"/>
    <property type="match status" value="1"/>
</dbReference>
<dbReference type="CDD" id="cd12148">
    <property type="entry name" value="fungal_TF_MHR"/>
    <property type="match status" value="1"/>
</dbReference>
<organism evidence="10 11">
    <name type="scientific">Kwoniella newhampshirensis</name>
    <dbReference type="NCBI Taxonomy" id="1651941"/>
    <lineage>
        <taxon>Eukaryota</taxon>
        <taxon>Fungi</taxon>
        <taxon>Dikarya</taxon>
        <taxon>Basidiomycota</taxon>
        <taxon>Agaricomycotina</taxon>
        <taxon>Tremellomycetes</taxon>
        <taxon>Tremellales</taxon>
        <taxon>Cryptococcaceae</taxon>
        <taxon>Kwoniella</taxon>
    </lineage>
</organism>
<keyword evidence="6" id="KW-0804">Transcription</keyword>
<comment type="caution">
    <text evidence="10">The sequence shown here is derived from an EMBL/GenBank/DDBJ whole genome shotgun (WGS) entry which is preliminary data.</text>
</comment>
<keyword evidence="3" id="KW-0862">Zinc</keyword>
<evidence type="ECO:0000256" key="8">
    <source>
        <dbReference type="SAM" id="MobiDB-lite"/>
    </source>
</evidence>
<dbReference type="GeneID" id="92180451"/>
<evidence type="ECO:0000256" key="2">
    <source>
        <dbReference type="ARBA" id="ARBA00022723"/>
    </source>
</evidence>
<dbReference type="EMBL" id="JBCAWK010000005">
    <property type="protein sequence ID" value="KAK8858961.1"/>
    <property type="molecule type" value="Genomic_DNA"/>
</dbReference>
<dbReference type="KEGG" id="kne:92180451"/>
<dbReference type="GO" id="GO:0000981">
    <property type="term" value="F:DNA-binding transcription factor activity, RNA polymerase II-specific"/>
    <property type="evidence" value="ECO:0007669"/>
    <property type="project" value="TreeGrafter"/>
</dbReference>
<evidence type="ECO:0000256" key="4">
    <source>
        <dbReference type="ARBA" id="ARBA00023015"/>
    </source>
</evidence>
<keyword evidence="2" id="KW-0479">Metal-binding</keyword>
<keyword evidence="11" id="KW-1185">Reference proteome</keyword>
<dbReference type="InterPro" id="IPR007219">
    <property type="entry name" value="XnlR_reg_dom"/>
</dbReference>
<evidence type="ECO:0000259" key="9">
    <source>
        <dbReference type="SMART" id="SM00906"/>
    </source>
</evidence>
<evidence type="ECO:0000313" key="10">
    <source>
        <dbReference type="EMBL" id="KAK8858961.1"/>
    </source>
</evidence>
<dbReference type="AlphaFoldDB" id="A0AAW0YTG0"/>
<evidence type="ECO:0000256" key="5">
    <source>
        <dbReference type="ARBA" id="ARBA00023125"/>
    </source>
</evidence>
<keyword evidence="5" id="KW-0238">DNA-binding</keyword>
<protein>
    <recommendedName>
        <fullName evidence="9">Xylanolytic transcriptional activator regulatory domain-containing protein</fullName>
    </recommendedName>
</protein>
<dbReference type="Pfam" id="PF04082">
    <property type="entry name" value="Fungal_trans"/>
    <property type="match status" value="1"/>
</dbReference>
<evidence type="ECO:0000256" key="6">
    <source>
        <dbReference type="ARBA" id="ARBA00023163"/>
    </source>
</evidence>
<sequence length="568" mass="62417">MSRSVSVPGLVTPAPTAPSSVTMAVGVSEVEETTADHAVLAEASKSAELPFPPSHLGNALGFLSLCAAAEPYYVGSSAGFSLANLVQAAIYDKMDGDTPSNSDTPRDSPAATSPEDSVRPIRNLPSSNDRPFSCHRPGATTPSASLPDDSLGAALFEGYFVKIHRFYPFLDRKIITKHHTERHSLPTINPTLAQRVILVKLHLIYGLGARHLQLSGKGPTFDKTLPEAHFIAATRHLEQAFELRTTENIEVMLLLAFYSLHSPSGPGVWHLTGMAIRLCVELGLHKRLKGLPDSKRYIDQRRKRLFWSALILERKVAVSLGRPFSIHDWDIDVETHNSRITEFNPPSLEHLNNTRAALDHWRSAIHPAQPNSSRHSEPEQALLLEYHKALHLLIQPFLAVPTRSSAHISTCATAAGSICQAYKTIHQTESAGFFLLDLHDVLVAGVTLIYCLWLNESAIDSFTLLHDIGACSTVLFLIAERWASAKRYRDAFEALVKAAVAYRQRIGQTSSAGQAQLYLAPQEKALFDTQAIWGQDEGAAWRRMFEEITGDGVGAAEDPAWWLNDLGL</sequence>
<dbReference type="GO" id="GO:0008270">
    <property type="term" value="F:zinc ion binding"/>
    <property type="evidence" value="ECO:0007669"/>
    <property type="project" value="InterPro"/>
</dbReference>
<comment type="subcellular location">
    <subcellularLocation>
        <location evidence="1">Nucleus</location>
    </subcellularLocation>
</comment>
<dbReference type="Proteomes" id="UP001388673">
    <property type="component" value="Unassembled WGS sequence"/>
</dbReference>
<keyword evidence="7" id="KW-0539">Nucleus</keyword>
<dbReference type="GO" id="GO:0005634">
    <property type="term" value="C:nucleus"/>
    <property type="evidence" value="ECO:0007669"/>
    <property type="project" value="UniProtKB-SubCell"/>
</dbReference>
<dbReference type="PANTHER" id="PTHR47782:SF12">
    <property type="entry name" value="ZN(II)2CYS6 TRANSCRIPTION FACTOR (EUROFUNG)"/>
    <property type="match status" value="1"/>
</dbReference>
<reference evidence="10 11" key="1">
    <citation type="journal article" date="2024" name="bioRxiv">
        <title>Comparative genomics of Cryptococcus and Kwoniella reveals pathogenesis evolution and contrasting karyotype dynamics via intercentromeric recombination or chromosome fusion.</title>
        <authorList>
            <person name="Coelho M.A."/>
            <person name="David-Palma M."/>
            <person name="Shea T."/>
            <person name="Bowers K."/>
            <person name="McGinley-Smith S."/>
            <person name="Mohammad A.W."/>
            <person name="Gnirke A."/>
            <person name="Yurkov A.M."/>
            <person name="Nowrousian M."/>
            <person name="Sun S."/>
            <person name="Cuomo C.A."/>
            <person name="Heitman J."/>
        </authorList>
    </citation>
    <scope>NUCLEOTIDE SEQUENCE [LARGE SCALE GENOMIC DNA]</scope>
    <source>
        <strain evidence="10 11">CBS 13917</strain>
    </source>
</reference>
<gene>
    <name evidence="10" type="ORF">IAR55_003193</name>
</gene>
<proteinExistence type="predicted"/>
<dbReference type="GO" id="GO:0045944">
    <property type="term" value="P:positive regulation of transcription by RNA polymerase II"/>
    <property type="evidence" value="ECO:0007669"/>
    <property type="project" value="TreeGrafter"/>
</dbReference>
<dbReference type="GO" id="GO:0006351">
    <property type="term" value="P:DNA-templated transcription"/>
    <property type="evidence" value="ECO:0007669"/>
    <property type="project" value="InterPro"/>
</dbReference>
<evidence type="ECO:0000313" key="11">
    <source>
        <dbReference type="Proteomes" id="UP001388673"/>
    </source>
</evidence>